<dbReference type="PANTHER" id="PTHR30332:SF25">
    <property type="entry name" value="SECRETIN XPSD"/>
    <property type="match status" value="1"/>
</dbReference>
<feature type="region of interest" description="Disordered" evidence="10">
    <location>
        <begin position="24"/>
        <end position="74"/>
    </location>
</feature>
<evidence type="ECO:0000256" key="4">
    <source>
        <dbReference type="ARBA" id="ARBA00022452"/>
    </source>
</evidence>
<dbReference type="PRINTS" id="PR00811">
    <property type="entry name" value="BCTERIALGSPD"/>
</dbReference>
<evidence type="ECO:0000256" key="3">
    <source>
        <dbReference type="ARBA" id="ARBA00022448"/>
    </source>
</evidence>
<reference evidence="14 15" key="1">
    <citation type="submission" date="2023-03" db="EMBL/GenBank/DDBJ databases">
        <title>Novosphingobium cyanobacteriorum sp. nov., isolated from a eutrophic reservoir during the Microcystis bloom period.</title>
        <authorList>
            <person name="Kang M."/>
            <person name="Le V."/>
            <person name="Ko S.-R."/>
            <person name="Lee S.-A."/>
            <person name="Ahn C.-Y."/>
        </authorList>
    </citation>
    <scope>NUCLEOTIDE SEQUENCE [LARGE SCALE GENOMIC DNA]</scope>
    <source>
        <strain evidence="14 15">HBC54</strain>
    </source>
</reference>
<dbReference type="InterPro" id="IPR013356">
    <property type="entry name" value="T2SS_GspD"/>
</dbReference>
<comment type="caution">
    <text evidence="14">The sequence shown here is derived from an EMBL/GenBank/DDBJ whole genome shotgun (WGS) entry which is preliminary data.</text>
</comment>
<evidence type="ECO:0000313" key="14">
    <source>
        <dbReference type="EMBL" id="MDF8334366.1"/>
    </source>
</evidence>
<feature type="domain" description="NolW-like" evidence="13">
    <location>
        <begin position="168"/>
        <end position="226"/>
    </location>
</feature>
<dbReference type="Gene3D" id="3.55.50.30">
    <property type="match status" value="1"/>
</dbReference>
<dbReference type="PRINTS" id="PR01032">
    <property type="entry name" value="PHAGEIV"/>
</dbReference>
<dbReference type="InterPro" id="IPR004845">
    <property type="entry name" value="T2SS_GspD_CS"/>
</dbReference>
<evidence type="ECO:0000256" key="2">
    <source>
        <dbReference type="ARBA" id="ARBA00006980"/>
    </source>
</evidence>
<feature type="region of interest" description="Disordered" evidence="10">
    <location>
        <begin position="331"/>
        <end position="382"/>
    </location>
</feature>
<evidence type="ECO:0000256" key="10">
    <source>
        <dbReference type="SAM" id="MobiDB-lite"/>
    </source>
</evidence>
<comment type="similarity">
    <text evidence="2">Belongs to the bacterial secretin family. GSP D subfamily.</text>
</comment>
<dbReference type="Pfam" id="PF03958">
    <property type="entry name" value="Secretin_N"/>
    <property type="match status" value="2"/>
</dbReference>
<evidence type="ECO:0000259" key="13">
    <source>
        <dbReference type="Pfam" id="PF03958"/>
    </source>
</evidence>
<evidence type="ECO:0000259" key="12">
    <source>
        <dbReference type="Pfam" id="PF00263"/>
    </source>
</evidence>
<dbReference type="InterPro" id="IPR004846">
    <property type="entry name" value="T2SS/T3SS_dom"/>
</dbReference>
<keyword evidence="8" id="KW-0998">Cell outer membrane</keyword>
<feature type="domain" description="NolW-like" evidence="13">
    <location>
        <begin position="307"/>
        <end position="422"/>
    </location>
</feature>
<dbReference type="PANTHER" id="PTHR30332">
    <property type="entry name" value="PROBABLE GENERAL SECRETION PATHWAY PROTEIN D"/>
    <property type="match status" value="1"/>
</dbReference>
<feature type="signal peptide" evidence="11">
    <location>
        <begin position="1"/>
        <end position="21"/>
    </location>
</feature>
<keyword evidence="3 9" id="KW-0813">Transport</keyword>
<evidence type="ECO:0000256" key="8">
    <source>
        <dbReference type="ARBA" id="ARBA00023237"/>
    </source>
</evidence>
<keyword evidence="5 11" id="KW-0732">Signal</keyword>
<sequence length="683" mass="72971">MQTQTRTGMLALLLLSTTAMAARPPVEPVERARPQPPMAAPTLGPDGVQSTVIGGETPPPSAPRTGQRKGPRGAIEFNIPSADVRTLARIVLGDTLGIAYAVTVPGDVDVSLATPGPVNRSELLDLFEASLKKADLAMVWTGKGYRIMTVADAKAEGTGFLPDRGFATETVTLQFANAEELRKLLDSVVPGAVQSVDPARNTLVLAGTEAQRKGAHDVIAQFDVNWLRSMSFALYVPQRTDSRLIVPELERLINAPDAPTRGMVRLIAMDKLNGVIAISAQKQYLEDVRRWVEVLDREGTNNEARLFVYRVQNSRARDLVRTLNTTFGIGGGDGVDSSQSADGQPGAARASGDGIDGQQGARAPSPAPRSTMDGSGNAGGTAGALKVRVSTDEVNNAVVVYGSAHDYSIVEDALRKLDVPPVQVMIEAAITEVGLNDDLRYGVQWNFQTGNSNFALSEGTGANPARSFPGFSYFYSNRDDIRGALNALEQRTNVKVVSAPKLMVLNNQTASLQVGDQVPVQTQSSQSTISPNSPVINAIEYRDTGVILKITPRVNASGMVLLDVAQEVSDVSTTKSSSLNSPTISTRKVSTTVAVQDGQVIALGGLFRNSKSFDKNGLPILSRIPVLGSLLFGNSSNTERKTELIVLIKPHVLRTPDDLSAITEEMRAKISTLEPFRTKGRIP</sequence>
<dbReference type="PROSITE" id="PS00875">
    <property type="entry name" value="T2SP_D"/>
    <property type="match status" value="1"/>
</dbReference>
<dbReference type="Gene3D" id="3.30.1370.120">
    <property type="match status" value="2"/>
</dbReference>
<keyword evidence="7" id="KW-0472">Membrane</keyword>
<gene>
    <name evidence="14" type="primary">gspD</name>
    <name evidence="14" type="ORF">POM99_14240</name>
</gene>
<keyword evidence="4" id="KW-0812">Transmembrane</keyword>
<keyword evidence="6" id="KW-0653">Protein transport</keyword>
<evidence type="ECO:0000256" key="7">
    <source>
        <dbReference type="ARBA" id="ARBA00023136"/>
    </source>
</evidence>
<evidence type="ECO:0000256" key="9">
    <source>
        <dbReference type="RuleBase" id="RU004004"/>
    </source>
</evidence>
<dbReference type="InterPro" id="IPR050810">
    <property type="entry name" value="Bact_Secretion_Sys_Channel"/>
</dbReference>
<dbReference type="RefSeq" id="WP_277278967.1">
    <property type="nucleotide sequence ID" value="NZ_JAROCY010000013.1"/>
</dbReference>
<name>A0ABT6CKP1_9SPHN</name>
<dbReference type="Pfam" id="PF00263">
    <property type="entry name" value="Secretin"/>
    <property type="match status" value="1"/>
</dbReference>
<protein>
    <submittedName>
        <fullName evidence="14">Type II secretion system secretin GspD</fullName>
    </submittedName>
</protein>
<dbReference type="InterPro" id="IPR005644">
    <property type="entry name" value="NolW-like"/>
</dbReference>
<proteinExistence type="inferred from homology"/>
<dbReference type="EMBL" id="JAROCY010000013">
    <property type="protein sequence ID" value="MDF8334366.1"/>
    <property type="molecule type" value="Genomic_DNA"/>
</dbReference>
<evidence type="ECO:0000256" key="1">
    <source>
        <dbReference type="ARBA" id="ARBA00004442"/>
    </source>
</evidence>
<comment type="subcellular location">
    <subcellularLocation>
        <location evidence="1 9">Cell outer membrane</location>
    </subcellularLocation>
</comment>
<keyword evidence="15" id="KW-1185">Reference proteome</keyword>
<feature type="chain" id="PRO_5047491848" evidence="11">
    <location>
        <begin position="22"/>
        <end position="683"/>
    </location>
</feature>
<feature type="domain" description="Type II/III secretion system secretin-like" evidence="12">
    <location>
        <begin position="487"/>
        <end position="654"/>
    </location>
</feature>
<evidence type="ECO:0000256" key="11">
    <source>
        <dbReference type="SAM" id="SignalP"/>
    </source>
</evidence>
<keyword evidence="4" id="KW-1134">Transmembrane beta strand</keyword>
<dbReference type="NCBIfam" id="TIGR02517">
    <property type="entry name" value="type_II_gspD"/>
    <property type="match status" value="1"/>
</dbReference>
<dbReference type="Proteomes" id="UP001222770">
    <property type="component" value="Unassembled WGS sequence"/>
</dbReference>
<dbReference type="InterPro" id="IPR038591">
    <property type="entry name" value="NolW-like_sf"/>
</dbReference>
<evidence type="ECO:0000256" key="6">
    <source>
        <dbReference type="ARBA" id="ARBA00022927"/>
    </source>
</evidence>
<evidence type="ECO:0000313" key="15">
    <source>
        <dbReference type="Proteomes" id="UP001222770"/>
    </source>
</evidence>
<accession>A0ABT6CKP1</accession>
<evidence type="ECO:0000256" key="5">
    <source>
        <dbReference type="ARBA" id="ARBA00022729"/>
    </source>
</evidence>
<dbReference type="InterPro" id="IPR001775">
    <property type="entry name" value="GspD/PilQ"/>
</dbReference>
<organism evidence="14 15">
    <name type="scientific">Novosphingobium cyanobacteriorum</name>
    <dbReference type="NCBI Taxonomy" id="3024215"/>
    <lineage>
        <taxon>Bacteria</taxon>
        <taxon>Pseudomonadati</taxon>
        <taxon>Pseudomonadota</taxon>
        <taxon>Alphaproteobacteria</taxon>
        <taxon>Sphingomonadales</taxon>
        <taxon>Sphingomonadaceae</taxon>
        <taxon>Novosphingobium</taxon>
    </lineage>
</organism>